<dbReference type="Pfam" id="PF00196">
    <property type="entry name" value="GerE"/>
    <property type="match status" value="1"/>
</dbReference>
<evidence type="ECO:0000313" key="6">
    <source>
        <dbReference type="EMBL" id="GIJ62242.1"/>
    </source>
</evidence>
<dbReference type="Gene3D" id="1.10.10.10">
    <property type="entry name" value="Winged helix-like DNA-binding domain superfamily/Winged helix DNA-binding domain"/>
    <property type="match status" value="1"/>
</dbReference>
<dbReference type="InterPro" id="IPR000792">
    <property type="entry name" value="Tscrpt_reg_LuxR_C"/>
</dbReference>
<dbReference type="EMBL" id="BOPG01000076">
    <property type="protein sequence ID" value="GIJ62242.1"/>
    <property type="molecule type" value="Genomic_DNA"/>
</dbReference>
<dbReference type="InterPro" id="IPR016032">
    <property type="entry name" value="Sig_transdc_resp-reg_C-effctor"/>
</dbReference>
<feature type="domain" description="HTH luxR-type" evidence="5">
    <location>
        <begin position="69"/>
        <end position="134"/>
    </location>
</feature>
<keyword evidence="3" id="KW-0804">Transcription</keyword>
<evidence type="ECO:0000313" key="7">
    <source>
        <dbReference type="Proteomes" id="UP000612585"/>
    </source>
</evidence>
<dbReference type="PRINTS" id="PR00038">
    <property type="entry name" value="HTHLUXR"/>
</dbReference>
<organism evidence="6 7">
    <name type="scientific">Virgisporangium aurantiacum</name>
    <dbReference type="NCBI Taxonomy" id="175570"/>
    <lineage>
        <taxon>Bacteria</taxon>
        <taxon>Bacillati</taxon>
        <taxon>Actinomycetota</taxon>
        <taxon>Actinomycetes</taxon>
        <taxon>Micromonosporales</taxon>
        <taxon>Micromonosporaceae</taxon>
        <taxon>Virgisporangium</taxon>
    </lineage>
</organism>
<gene>
    <name evidence="6" type="ORF">Vau01_097580</name>
</gene>
<protein>
    <recommendedName>
        <fullName evidence="5">HTH luxR-type domain-containing protein</fullName>
    </recommendedName>
</protein>
<keyword evidence="2" id="KW-0238">DNA-binding</keyword>
<dbReference type="InterPro" id="IPR036388">
    <property type="entry name" value="WH-like_DNA-bd_sf"/>
</dbReference>
<evidence type="ECO:0000256" key="4">
    <source>
        <dbReference type="SAM" id="MobiDB-lite"/>
    </source>
</evidence>
<comment type="caution">
    <text evidence="6">The sequence shown here is derived from an EMBL/GenBank/DDBJ whole genome shotgun (WGS) entry which is preliminary data.</text>
</comment>
<dbReference type="CDD" id="cd06170">
    <property type="entry name" value="LuxR_C_like"/>
    <property type="match status" value="1"/>
</dbReference>
<evidence type="ECO:0000256" key="3">
    <source>
        <dbReference type="ARBA" id="ARBA00023163"/>
    </source>
</evidence>
<dbReference type="GO" id="GO:0006355">
    <property type="term" value="P:regulation of DNA-templated transcription"/>
    <property type="evidence" value="ECO:0007669"/>
    <property type="project" value="InterPro"/>
</dbReference>
<evidence type="ECO:0000256" key="2">
    <source>
        <dbReference type="ARBA" id="ARBA00023125"/>
    </source>
</evidence>
<sequence>MRDARQNAEADAGPARRAVIHVEVLDPPPVFLRRLVEILEAAGVRVVAARTTSTDRSGGTADGRPADADATGGSVLSAREEQVLTQISCGLTHTQVARRLGISAHTVDTYVKRIRSKLGAGNKAELTRAAVSMRLSAPPPPSTRPPR</sequence>
<dbReference type="PANTHER" id="PTHR44688:SF16">
    <property type="entry name" value="DNA-BINDING TRANSCRIPTIONAL ACTIVATOR DEVR_DOSR"/>
    <property type="match status" value="1"/>
</dbReference>
<evidence type="ECO:0000256" key="1">
    <source>
        <dbReference type="ARBA" id="ARBA00023015"/>
    </source>
</evidence>
<evidence type="ECO:0000259" key="5">
    <source>
        <dbReference type="PROSITE" id="PS50043"/>
    </source>
</evidence>
<dbReference type="SUPFAM" id="SSF46894">
    <property type="entry name" value="C-terminal effector domain of the bipartite response regulators"/>
    <property type="match status" value="1"/>
</dbReference>
<name>A0A8J3ZG32_9ACTN</name>
<dbReference type="Proteomes" id="UP000612585">
    <property type="component" value="Unassembled WGS sequence"/>
</dbReference>
<dbReference type="SMART" id="SM00421">
    <property type="entry name" value="HTH_LUXR"/>
    <property type="match status" value="1"/>
</dbReference>
<keyword evidence="1" id="KW-0805">Transcription regulation</keyword>
<dbReference type="RefSeq" id="WP_204007766.1">
    <property type="nucleotide sequence ID" value="NZ_BOPG01000076.1"/>
</dbReference>
<proteinExistence type="predicted"/>
<keyword evidence="7" id="KW-1185">Reference proteome</keyword>
<dbReference type="PROSITE" id="PS50043">
    <property type="entry name" value="HTH_LUXR_2"/>
    <property type="match status" value="1"/>
</dbReference>
<dbReference type="GO" id="GO:0003677">
    <property type="term" value="F:DNA binding"/>
    <property type="evidence" value="ECO:0007669"/>
    <property type="project" value="UniProtKB-KW"/>
</dbReference>
<accession>A0A8J3ZG32</accession>
<dbReference type="AlphaFoldDB" id="A0A8J3ZG32"/>
<dbReference type="PANTHER" id="PTHR44688">
    <property type="entry name" value="DNA-BINDING TRANSCRIPTIONAL ACTIVATOR DEVR_DOSR"/>
    <property type="match status" value="1"/>
</dbReference>
<reference evidence="6" key="1">
    <citation type="submission" date="2021-01" db="EMBL/GenBank/DDBJ databases">
        <title>Whole genome shotgun sequence of Virgisporangium aurantiacum NBRC 16421.</title>
        <authorList>
            <person name="Komaki H."/>
            <person name="Tamura T."/>
        </authorList>
    </citation>
    <scope>NUCLEOTIDE SEQUENCE</scope>
    <source>
        <strain evidence="6">NBRC 16421</strain>
    </source>
</reference>
<feature type="region of interest" description="Disordered" evidence="4">
    <location>
        <begin position="49"/>
        <end position="74"/>
    </location>
</feature>